<reference evidence="2 3" key="1">
    <citation type="submission" date="2023-03" db="EMBL/GenBank/DDBJ databases">
        <title>Paludisphaera mucosa sp. nov. a novel planctomycete from northern fen.</title>
        <authorList>
            <person name="Ivanova A."/>
        </authorList>
    </citation>
    <scope>NUCLEOTIDE SEQUENCE [LARGE SCALE GENOMIC DNA]</scope>
    <source>
        <strain evidence="2 3">Pla2</strain>
    </source>
</reference>
<dbReference type="EMBL" id="JARRAG010000002">
    <property type="protein sequence ID" value="MDG3007232.1"/>
    <property type="molecule type" value="Genomic_DNA"/>
</dbReference>
<dbReference type="CDD" id="cd00060">
    <property type="entry name" value="FHA"/>
    <property type="match status" value="1"/>
</dbReference>
<evidence type="ECO:0000313" key="2">
    <source>
        <dbReference type="EMBL" id="MDG3007232.1"/>
    </source>
</evidence>
<keyword evidence="3" id="KW-1185">Reference proteome</keyword>
<dbReference type="Gene3D" id="2.60.200.20">
    <property type="match status" value="1"/>
</dbReference>
<comment type="caution">
    <text evidence="2">The sequence shown here is derived from an EMBL/GenBank/DDBJ whole genome shotgun (WGS) entry which is preliminary data.</text>
</comment>
<dbReference type="SUPFAM" id="SSF49879">
    <property type="entry name" value="SMAD/FHA domain"/>
    <property type="match status" value="1"/>
</dbReference>
<dbReference type="Pfam" id="PF00498">
    <property type="entry name" value="FHA"/>
    <property type="match status" value="1"/>
</dbReference>
<sequence length="169" mass="19123">MRDSRVALVLLDTPNGRPRQHWFFEGKDLIRIGRSTDNDVVVADQLVSREHVYLTRDGDAWILTVLSPQGIFCGPRKLLGLRLEPQALTGFLFRLGVKGPFIRLDPYGEATCEETTVGQVPDQLPLLLLDVEKLRKEVDEISEGDVFRSLKDSLKRLKGPRTSDPNETR</sequence>
<dbReference type="PROSITE" id="PS50006">
    <property type="entry name" value="FHA_DOMAIN"/>
    <property type="match status" value="1"/>
</dbReference>
<proteinExistence type="predicted"/>
<dbReference type="Proteomes" id="UP001216907">
    <property type="component" value="Unassembled WGS sequence"/>
</dbReference>
<protein>
    <submittedName>
        <fullName evidence="2">FHA domain-containing protein</fullName>
    </submittedName>
</protein>
<evidence type="ECO:0000313" key="3">
    <source>
        <dbReference type="Proteomes" id="UP001216907"/>
    </source>
</evidence>
<name>A0ABT6FI67_9BACT</name>
<evidence type="ECO:0000259" key="1">
    <source>
        <dbReference type="PROSITE" id="PS50006"/>
    </source>
</evidence>
<dbReference type="InterPro" id="IPR000253">
    <property type="entry name" value="FHA_dom"/>
</dbReference>
<organism evidence="2 3">
    <name type="scientific">Paludisphaera mucosa</name>
    <dbReference type="NCBI Taxonomy" id="3030827"/>
    <lineage>
        <taxon>Bacteria</taxon>
        <taxon>Pseudomonadati</taxon>
        <taxon>Planctomycetota</taxon>
        <taxon>Planctomycetia</taxon>
        <taxon>Isosphaerales</taxon>
        <taxon>Isosphaeraceae</taxon>
        <taxon>Paludisphaera</taxon>
    </lineage>
</organism>
<dbReference type="RefSeq" id="WP_277863518.1">
    <property type="nucleotide sequence ID" value="NZ_JARRAG010000002.1"/>
</dbReference>
<dbReference type="InterPro" id="IPR008984">
    <property type="entry name" value="SMAD_FHA_dom_sf"/>
</dbReference>
<accession>A0ABT6FI67</accession>
<gene>
    <name evidence="2" type="ORF">PZE19_26005</name>
</gene>
<feature type="domain" description="FHA" evidence="1">
    <location>
        <begin position="30"/>
        <end position="78"/>
    </location>
</feature>